<dbReference type="PANTHER" id="PTHR43235">
    <property type="entry name" value="GLUTAMINE AMIDOTRANSFERASE PB2B2.05-RELATED"/>
    <property type="match status" value="1"/>
</dbReference>
<dbReference type="GO" id="GO:0005829">
    <property type="term" value="C:cytosol"/>
    <property type="evidence" value="ECO:0007669"/>
    <property type="project" value="TreeGrafter"/>
</dbReference>
<dbReference type="Gene3D" id="3.40.50.880">
    <property type="match status" value="2"/>
</dbReference>
<dbReference type="VEuPathDB" id="ToxoDB:TGDOM2_210760"/>
<protein>
    <submittedName>
        <fullName evidence="2">Putative glutamine amidotransferase-related</fullName>
    </submittedName>
</protein>
<dbReference type="AlphaFoldDB" id="A0A086JF23"/>
<dbReference type="InterPro" id="IPR011697">
    <property type="entry name" value="Peptidase_C26"/>
</dbReference>
<dbReference type="SUPFAM" id="SSF52317">
    <property type="entry name" value="Class I glutamine amidotransferase-like"/>
    <property type="match status" value="2"/>
</dbReference>
<feature type="compositionally biased region" description="Basic and acidic residues" evidence="1">
    <location>
        <begin position="345"/>
        <end position="359"/>
    </location>
</feature>
<evidence type="ECO:0000313" key="3">
    <source>
        <dbReference type="Proteomes" id="UP000028837"/>
    </source>
</evidence>
<organism evidence="2 3">
    <name type="scientific">Toxoplasma gondii GAB2-2007-GAL-DOM2</name>
    <dbReference type="NCBI Taxonomy" id="1130820"/>
    <lineage>
        <taxon>Eukaryota</taxon>
        <taxon>Sar</taxon>
        <taxon>Alveolata</taxon>
        <taxon>Apicomplexa</taxon>
        <taxon>Conoidasida</taxon>
        <taxon>Coccidia</taxon>
        <taxon>Eucoccidiorida</taxon>
        <taxon>Eimeriorina</taxon>
        <taxon>Sarcocystidae</taxon>
        <taxon>Toxoplasma</taxon>
    </lineage>
</organism>
<dbReference type="GO" id="GO:0016740">
    <property type="term" value="F:transferase activity"/>
    <property type="evidence" value="ECO:0007669"/>
    <property type="project" value="UniProtKB-KW"/>
</dbReference>
<gene>
    <name evidence="2" type="ORF">TGDOM2_210760</name>
</gene>
<reference evidence="2 3" key="1">
    <citation type="submission" date="2014-02" db="EMBL/GenBank/DDBJ databases">
        <authorList>
            <person name="Sibley D."/>
            <person name="Venepally P."/>
            <person name="Karamycheva S."/>
            <person name="Hadjithomas M."/>
            <person name="Khan A."/>
            <person name="Brunk B."/>
            <person name="Roos D."/>
            <person name="Caler E."/>
            <person name="Lorenzi H."/>
        </authorList>
    </citation>
    <scope>NUCLEOTIDE SEQUENCE [LARGE SCALE GENOMIC DNA]</scope>
    <source>
        <strain evidence="2 3">GAB2-2007-GAL-DOM2</strain>
    </source>
</reference>
<evidence type="ECO:0000313" key="2">
    <source>
        <dbReference type="EMBL" id="KFG30741.1"/>
    </source>
</evidence>
<dbReference type="Pfam" id="PF07722">
    <property type="entry name" value="Peptidase_C26"/>
    <property type="match status" value="2"/>
</dbReference>
<feature type="region of interest" description="Disordered" evidence="1">
    <location>
        <begin position="341"/>
        <end position="362"/>
    </location>
</feature>
<keyword evidence="2" id="KW-0315">Glutamine amidotransferase</keyword>
<dbReference type="InterPro" id="IPR044668">
    <property type="entry name" value="PuuD-like"/>
</dbReference>
<dbReference type="InterPro" id="IPR029062">
    <property type="entry name" value="Class_I_gatase-like"/>
</dbReference>
<proteinExistence type="predicted"/>
<dbReference type="PANTHER" id="PTHR43235:SF1">
    <property type="entry name" value="GLUTAMINE AMIDOTRANSFERASE PB2B2.05-RELATED"/>
    <property type="match status" value="1"/>
</dbReference>
<dbReference type="Proteomes" id="UP000028837">
    <property type="component" value="Unassembled WGS sequence"/>
</dbReference>
<dbReference type="EMBL" id="AHZU02001595">
    <property type="protein sequence ID" value="KFG30741.1"/>
    <property type="molecule type" value="Genomic_DNA"/>
</dbReference>
<name>A0A086JF23_TOXGO</name>
<dbReference type="OrthoDB" id="1724632at2759"/>
<accession>A0A086JF23</accession>
<comment type="caution">
    <text evidence="2">The sequence shown here is derived from an EMBL/GenBank/DDBJ whole genome shotgun (WGS) entry which is preliminary data.</text>
</comment>
<keyword evidence="2" id="KW-0808">Transferase</keyword>
<sequence length="518" mass="56694">MLEHLERAMSLTLEFSRTGKPSIDKSFSPVDSPSFFRSCGDSGLTTTTAASNHTDETSSVASNTAAGLLAGNLADLYSDEEVPFSAMIPSRSSAKASQGEGITKIADDQNQLKIPLSQSGELLAEQDIPRALDDFVRVLVVTRRWLRKGRLTGYVSELHLEMLQIHNAVPVMVPRTPWTRAMLDGFMPMHGLLLVEGEDVGPSLDPYRGTASVDQVQKLEVQSMHPGEVTSDEDRDAIELELLQRCHRDGIPILGICRGCQLINIFRGGSLYYDIGLQVGKEVQHINYSNYDQHRHGLWVNARSPLASLFREECEKGRSCGALLSAEDVLERIQTPQPVISSRGVEARAEPELHQDASTKSEVNGLATASTGNGAASGSAERCNDDTSCSGPETGRGDVFFSLQVNSYHHQGVRQLGQGLFPIAFSEDGLVEAYCDVGMMTSESRQPGADPKDGSWQNAERDTRRPREHFVLGLQFHPERMTEDYAGCRRIFGAFVAACRRYKNAAASATSTVSRSKE</sequence>
<dbReference type="GO" id="GO:0016811">
    <property type="term" value="F:hydrolase activity, acting on carbon-nitrogen (but not peptide) bonds, in linear amides"/>
    <property type="evidence" value="ECO:0007669"/>
    <property type="project" value="InterPro"/>
</dbReference>
<feature type="region of interest" description="Disordered" evidence="1">
    <location>
        <begin position="442"/>
        <end position="464"/>
    </location>
</feature>
<evidence type="ECO:0000256" key="1">
    <source>
        <dbReference type="SAM" id="MobiDB-lite"/>
    </source>
</evidence>